<dbReference type="InterPro" id="IPR003607">
    <property type="entry name" value="HD/PDEase_dom"/>
</dbReference>
<dbReference type="GO" id="GO:0008893">
    <property type="term" value="F:guanosine-3',5'-bis(diphosphate) 3'-diphosphatase activity"/>
    <property type="evidence" value="ECO:0007669"/>
    <property type="project" value="TreeGrafter"/>
</dbReference>
<organism evidence="2 3">
    <name type="scientific">Erwinia phage pEa_SNUABM_30</name>
    <dbReference type="NCBI Taxonomy" id="2869553"/>
    <lineage>
        <taxon>Viruses</taxon>
        <taxon>Duplodnaviria</taxon>
        <taxon>Heunggongvirae</taxon>
        <taxon>Uroviricota</taxon>
        <taxon>Caudoviricetes</taxon>
        <taxon>Alexandravirus</taxon>
        <taxon>Alexandravirus SNUABM30</taxon>
    </lineage>
</organism>
<proteinExistence type="predicted"/>
<sequence length="224" mass="25006">MLTNIARLVATQAHSGQVRKYNNEPYINHPLRVAQWLSQFNVGELIEAGAICHDVLEDTDVGYSALELTVGTPVADLVQEVTNGVYPAGTSRVQKYWGNISKLLTASHQAQTLKCGDVYDNCKDVYDLDPSYAARYIAEKFFLVRLFTRAQSDVRNATLNLLSSVYNGMSDGHRIYCLDYMQQLERECPDELLIHFHNALVEANEHNGCTLRIGDAYGTETAAV</sequence>
<protein>
    <recommendedName>
        <fullName evidence="1">HD/PDEase domain-containing protein</fullName>
    </recommendedName>
</protein>
<keyword evidence="3" id="KW-1185">Reference proteome</keyword>
<dbReference type="SMART" id="SM00471">
    <property type="entry name" value="HDc"/>
    <property type="match status" value="1"/>
</dbReference>
<reference evidence="2 3" key="1">
    <citation type="submission" date="2021-06" db="EMBL/GenBank/DDBJ databases">
        <title>Complete genome sequence of Erwinia phage pEa_SNUABM_30.</title>
        <authorList>
            <person name="Kim S.G."/>
            <person name="Park S.C."/>
        </authorList>
    </citation>
    <scope>NUCLEOTIDE SEQUENCE [LARGE SCALE GENOMIC DNA]</scope>
</reference>
<name>A0AAE8XPT8_9CAUD</name>
<evidence type="ECO:0000313" key="2">
    <source>
        <dbReference type="EMBL" id="UAW53180.1"/>
    </source>
</evidence>
<dbReference type="PANTHER" id="PTHR46246:SF1">
    <property type="entry name" value="GUANOSINE-3',5'-BIS(DIPHOSPHATE) 3'-PYROPHOSPHOHYDROLASE MESH1"/>
    <property type="match status" value="1"/>
</dbReference>
<evidence type="ECO:0000259" key="1">
    <source>
        <dbReference type="SMART" id="SM00471"/>
    </source>
</evidence>
<dbReference type="Proteomes" id="UP000827754">
    <property type="component" value="Segment"/>
</dbReference>
<accession>A0AAE8XPT8</accession>
<dbReference type="EMBL" id="MZ443778">
    <property type="protein sequence ID" value="UAW53180.1"/>
    <property type="molecule type" value="Genomic_DNA"/>
</dbReference>
<dbReference type="Gene3D" id="1.10.3210.10">
    <property type="entry name" value="Hypothetical protein af1432"/>
    <property type="match status" value="1"/>
</dbReference>
<dbReference type="Pfam" id="PF13328">
    <property type="entry name" value="HD_4"/>
    <property type="match status" value="1"/>
</dbReference>
<gene>
    <name evidence="2" type="ORF">pEaSNUABM30_00062</name>
</gene>
<dbReference type="InterPro" id="IPR052194">
    <property type="entry name" value="MESH1"/>
</dbReference>
<dbReference type="PANTHER" id="PTHR46246">
    <property type="entry name" value="GUANOSINE-3',5'-BIS(DIPHOSPHATE) 3'-PYROPHOSPHOHYDROLASE MESH1"/>
    <property type="match status" value="1"/>
</dbReference>
<evidence type="ECO:0000313" key="3">
    <source>
        <dbReference type="Proteomes" id="UP000827754"/>
    </source>
</evidence>
<dbReference type="SUPFAM" id="SSF109604">
    <property type="entry name" value="HD-domain/PDEase-like"/>
    <property type="match status" value="1"/>
</dbReference>
<feature type="domain" description="HD/PDEase" evidence="1">
    <location>
        <begin position="22"/>
        <end position="131"/>
    </location>
</feature>